<reference evidence="2" key="1">
    <citation type="journal article" date="2019" name="Sci. Rep.">
        <title>Draft genome of Tanacetum cinerariifolium, the natural source of mosquito coil.</title>
        <authorList>
            <person name="Yamashiro T."/>
            <person name="Shiraishi A."/>
            <person name="Satake H."/>
            <person name="Nakayama K."/>
        </authorList>
    </citation>
    <scope>NUCLEOTIDE SEQUENCE</scope>
</reference>
<dbReference type="AlphaFoldDB" id="A0A699GZP6"/>
<name>A0A699GZP6_TANCI</name>
<dbReference type="EMBL" id="BKCJ010086837">
    <property type="protein sequence ID" value="GEX04950.1"/>
    <property type="molecule type" value="Genomic_DNA"/>
</dbReference>
<feature type="region of interest" description="Disordered" evidence="1">
    <location>
        <begin position="79"/>
        <end position="101"/>
    </location>
</feature>
<evidence type="ECO:0000313" key="2">
    <source>
        <dbReference type="EMBL" id="GEX04950.1"/>
    </source>
</evidence>
<accession>A0A699GZP6</accession>
<protein>
    <submittedName>
        <fullName evidence="2">Uncharacterized protein</fullName>
    </submittedName>
</protein>
<organism evidence="2">
    <name type="scientific">Tanacetum cinerariifolium</name>
    <name type="common">Dalmatian daisy</name>
    <name type="synonym">Chrysanthemum cinerariifolium</name>
    <dbReference type="NCBI Taxonomy" id="118510"/>
    <lineage>
        <taxon>Eukaryota</taxon>
        <taxon>Viridiplantae</taxon>
        <taxon>Streptophyta</taxon>
        <taxon>Embryophyta</taxon>
        <taxon>Tracheophyta</taxon>
        <taxon>Spermatophyta</taxon>
        <taxon>Magnoliopsida</taxon>
        <taxon>eudicotyledons</taxon>
        <taxon>Gunneridae</taxon>
        <taxon>Pentapetalae</taxon>
        <taxon>asterids</taxon>
        <taxon>campanulids</taxon>
        <taxon>Asterales</taxon>
        <taxon>Asteraceae</taxon>
        <taxon>Asteroideae</taxon>
        <taxon>Anthemideae</taxon>
        <taxon>Anthemidinae</taxon>
        <taxon>Tanacetum</taxon>
    </lineage>
</organism>
<gene>
    <name evidence="2" type="ORF">Tci_276925</name>
</gene>
<comment type="caution">
    <text evidence="2">The sequence shown here is derived from an EMBL/GenBank/DDBJ whole genome shotgun (WGS) entry which is preliminary data.</text>
</comment>
<sequence>MAWIDSKHNGKRYDQLTKSVLGPAWIYKWGTSDSKTDITSSDEEWEEFVYENPPNTIGNSLLETNVDTRNKYTKLCENGFNTQKAPSSSNMNDTQPNRKRCMVENSRNHTTYLRVWDMAS</sequence>
<feature type="compositionally biased region" description="Polar residues" evidence="1">
    <location>
        <begin position="79"/>
        <end position="95"/>
    </location>
</feature>
<proteinExistence type="predicted"/>
<evidence type="ECO:0000256" key="1">
    <source>
        <dbReference type="SAM" id="MobiDB-lite"/>
    </source>
</evidence>